<dbReference type="Pfam" id="PF21355">
    <property type="entry name" value="TRAF-mep_MATH"/>
    <property type="match status" value="1"/>
</dbReference>
<dbReference type="GO" id="GO:0009898">
    <property type="term" value="C:cytoplasmic side of plasma membrane"/>
    <property type="evidence" value="ECO:0007669"/>
    <property type="project" value="TreeGrafter"/>
</dbReference>
<keyword evidence="3" id="KW-0675">Receptor</keyword>
<dbReference type="GO" id="GO:0043122">
    <property type="term" value="P:regulation of canonical NF-kappaB signal transduction"/>
    <property type="evidence" value="ECO:0007669"/>
    <property type="project" value="TreeGrafter"/>
</dbReference>
<sequence length="385" mass="43270">MVTWCNLLVCLLLSHCSKVACWNAPRGCCFIGSAASLLNHYKECHFSVVSCCLCRSSVSQGDILEHFKGDCSIHEATFERAHNPTTQDLGEVTRACLEMKKAMGRIGEEIMSLKTSLNQCCEDIRARDVSCIQLLEDQASRIGDLNALCAAGFTEQQRALEKAAADMSVVVTNDGNRNRELISQELCAHSDRLITGTEKVSTTVISNRELLIKKLHAESNRLIACTKGLSREFDNFCGQREYHWYTSDWAHMKATAMKGGSADSISPTWYAFGYKVGFYLELRKNENGELHLNYFFTIHPGRYDSDLGWPFSKSLEFKIIHPKCRSMDISYEINADFHREEPAFQKPIGTRTRGFGAVSLCSAEKLDTGRFLRGNTLHVFLEVKS</sequence>
<dbReference type="EMBL" id="GEGO01005611">
    <property type="protein sequence ID" value="JAR89793.1"/>
    <property type="molecule type" value="Transcribed_RNA"/>
</dbReference>
<accession>A0A147BG82</accession>
<feature type="signal peptide" evidence="1">
    <location>
        <begin position="1"/>
        <end position="21"/>
    </location>
</feature>
<dbReference type="InterPro" id="IPR008974">
    <property type="entry name" value="TRAF-like"/>
</dbReference>
<feature type="domain" description="TRAF1-6 MATH" evidence="2">
    <location>
        <begin position="271"/>
        <end position="379"/>
    </location>
</feature>
<proteinExistence type="predicted"/>
<protein>
    <submittedName>
        <fullName evidence="3">Putative tumor necrosis factor receptor</fullName>
    </submittedName>
</protein>
<name>A0A147BG82_IXORI</name>
<dbReference type="SUPFAM" id="SSF49599">
    <property type="entry name" value="TRAF domain-like"/>
    <property type="match status" value="2"/>
</dbReference>
<evidence type="ECO:0000256" key="1">
    <source>
        <dbReference type="SAM" id="SignalP"/>
    </source>
</evidence>
<dbReference type="Gene3D" id="2.60.210.10">
    <property type="entry name" value="Apoptosis, Tumor Necrosis Factor Receptor Associated Protein 2, Chain A"/>
    <property type="match status" value="1"/>
</dbReference>
<dbReference type="GO" id="GO:0005164">
    <property type="term" value="F:tumor necrosis factor receptor binding"/>
    <property type="evidence" value="ECO:0007669"/>
    <property type="project" value="TreeGrafter"/>
</dbReference>
<dbReference type="PANTHER" id="PTHR10131:SF138">
    <property type="entry name" value="RE66324P"/>
    <property type="match status" value="1"/>
</dbReference>
<dbReference type="PANTHER" id="PTHR10131">
    <property type="entry name" value="TNF RECEPTOR ASSOCIATED FACTOR"/>
    <property type="match status" value="1"/>
</dbReference>
<reference evidence="3" key="1">
    <citation type="journal article" date="2018" name="PLoS Negl. Trop. Dis.">
        <title>Sialome diversity of ticks revealed by RNAseq of single tick salivary glands.</title>
        <authorList>
            <person name="Perner J."/>
            <person name="Kropackova S."/>
            <person name="Kopacek P."/>
            <person name="Ribeiro J.M."/>
        </authorList>
    </citation>
    <scope>NUCLEOTIDE SEQUENCE</scope>
    <source>
        <strain evidence="3">Siblings of single egg batch collected in Ceske Budejovice</strain>
        <tissue evidence="3">Salivary glands</tissue>
    </source>
</reference>
<evidence type="ECO:0000313" key="3">
    <source>
        <dbReference type="EMBL" id="JAR89793.1"/>
    </source>
</evidence>
<evidence type="ECO:0000259" key="2">
    <source>
        <dbReference type="Pfam" id="PF21355"/>
    </source>
</evidence>
<dbReference type="InterPro" id="IPR049342">
    <property type="entry name" value="TRAF1-6_MATH_dom"/>
</dbReference>
<dbReference type="AlphaFoldDB" id="A0A147BG82"/>
<feature type="chain" id="PRO_5007542486" evidence="1">
    <location>
        <begin position="22"/>
        <end position="385"/>
    </location>
</feature>
<organism evidence="3">
    <name type="scientific">Ixodes ricinus</name>
    <name type="common">Common tick</name>
    <name type="synonym">Acarus ricinus</name>
    <dbReference type="NCBI Taxonomy" id="34613"/>
    <lineage>
        <taxon>Eukaryota</taxon>
        <taxon>Metazoa</taxon>
        <taxon>Ecdysozoa</taxon>
        <taxon>Arthropoda</taxon>
        <taxon>Chelicerata</taxon>
        <taxon>Arachnida</taxon>
        <taxon>Acari</taxon>
        <taxon>Parasitiformes</taxon>
        <taxon>Ixodida</taxon>
        <taxon>Ixodoidea</taxon>
        <taxon>Ixodidae</taxon>
        <taxon>Ixodinae</taxon>
        <taxon>Ixodes</taxon>
    </lineage>
</organism>
<keyword evidence="1" id="KW-0732">Signal</keyword>